<keyword evidence="4" id="KW-0456">Lyase</keyword>
<evidence type="ECO:0000256" key="4">
    <source>
        <dbReference type="ARBA" id="ARBA00023239"/>
    </source>
</evidence>
<dbReference type="InterPro" id="IPR008929">
    <property type="entry name" value="Chondroitin_lyas"/>
</dbReference>
<sequence length="716" mass="82204">MKVSNLAALADENLFVEDFSRLSWPAVLDYFQNRGHVKHFALSKGAGKHVTNAELVLLNEFNFNNEKYALGKLFDWKINPSKDLEWLILLHKFYYLKDLAGAYDYTQDERYAQKWVSLIDSWITQVPDGFIDSQVTGRRLQQWLLSYFTFVQQWRSPSVTADFFGRFIRSINSQTHHLCRHLTPEGNHRTLELYAIFLVAVTFPELNSAKGFLEFSKQKLLENIRQDLLPDGVHRELSTDYHHTVLKNYLRFRGLSMLNDIALPAACDALLKQAIKFSYYVHKPDGFIPAINDGDCNSYLPLLKKALYYYPDEHLAYVITQGEKGVPPMQRSCGFDDSGYYVLRSDWSMKPYNEALYLFFDCAPLGFGSHGHYDALNFEMAAFGHSLIVDPGRYTYSEFSEDGINWRHYFKGGSAHNTVVVDGLDQTPYRCGRPTDPEPQVTLKQFVSTSGFDFLQGQVATHQYPVIHERTIFFLPPEYWIVTDRLTAEDNHNYDLYFHLSNRAQDQSNWVSNDVCHVIHSPNLLIAQPYCPDTKVIIEQAYVSPEYGVKHPAPVVRFSKLHARTTAFHTVLCPFKEEPPAIEVTQLPVYKNGRLCELSEAASLHIKLGNAESYVEDYYFIHHGSTGEEYTFADMTCIARALFLRKNGSGQITNLQAEGIQLLRDNATVLLHQLGGFTRLNYQDKTLILTDPITEKKITKTEIDFCSHGYLHRGEE</sequence>
<evidence type="ECO:0000313" key="7">
    <source>
        <dbReference type="EMBL" id="ESS67574.1"/>
    </source>
</evidence>
<comment type="caution">
    <text evidence="7">The sequence shown here is derived from an EMBL/GenBank/DDBJ whole genome shotgun (WGS) entry which is preliminary data.</text>
</comment>
<feature type="domain" description="Heparin-sulfate lyase N-terminal" evidence="6">
    <location>
        <begin position="26"/>
        <end position="314"/>
    </location>
</feature>
<dbReference type="Proteomes" id="UP000017842">
    <property type="component" value="Unassembled WGS sequence"/>
</dbReference>
<dbReference type="GO" id="GO:0016829">
    <property type="term" value="F:lyase activity"/>
    <property type="evidence" value="ECO:0007669"/>
    <property type="project" value="UniProtKB-KW"/>
</dbReference>
<evidence type="ECO:0000259" key="5">
    <source>
        <dbReference type="Pfam" id="PF07940"/>
    </source>
</evidence>
<evidence type="ECO:0000256" key="1">
    <source>
        <dbReference type="ARBA" id="ARBA00004418"/>
    </source>
</evidence>
<organism evidence="7 8">
    <name type="scientific">Methyloglobulus morosus KoM1</name>
    <dbReference type="NCBI Taxonomy" id="1116472"/>
    <lineage>
        <taxon>Bacteria</taxon>
        <taxon>Pseudomonadati</taxon>
        <taxon>Pseudomonadota</taxon>
        <taxon>Gammaproteobacteria</taxon>
        <taxon>Methylococcales</taxon>
        <taxon>Methylococcaceae</taxon>
        <taxon>Methyloglobulus</taxon>
    </lineage>
</organism>
<comment type="subcellular location">
    <subcellularLocation>
        <location evidence="1">Periplasm</location>
    </subcellularLocation>
</comment>
<evidence type="ECO:0000256" key="3">
    <source>
        <dbReference type="ARBA" id="ARBA00022764"/>
    </source>
</evidence>
<evidence type="ECO:0000259" key="6">
    <source>
        <dbReference type="Pfam" id="PF16889"/>
    </source>
</evidence>
<dbReference type="PANTHER" id="PTHR39210:SF1">
    <property type="entry name" value="HEPARIN-SULFATE LYASE"/>
    <property type="match status" value="1"/>
</dbReference>
<keyword evidence="8" id="KW-1185">Reference proteome</keyword>
<dbReference type="AlphaFoldDB" id="V5BIK3"/>
<dbReference type="GO" id="GO:0042597">
    <property type="term" value="C:periplasmic space"/>
    <property type="evidence" value="ECO:0007669"/>
    <property type="project" value="UniProtKB-SubCell"/>
</dbReference>
<dbReference type="STRING" id="1116472.MGMO_162c00040"/>
<dbReference type="Gene3D" id="1.50.10.100">
    <property type="entry name" value="Chondroitin AC/alginate lyase"/>
    <property type="match status" value="1"/>
</dbReference>
<dbReference type="Pfam" id="PF16889">
    <property type="entry name" value="Hepar_II_III_N"/>
    <property type="match status" value="1"/>
</dbReference>
<name>V5BIK3_9GAMM</name>
<proteinExistence type="predicted"/>
<evidence type="ECO:0000313" key="8">
    <source>
        <dbReference type="Proteomes" id="UP000017842"/>
    </source>
</evidence>
<dbReference type="RefSeq" id="WP_023496347.1">
    <property type="nucleotide sequence ID" value="NZ_AYLO01000148.1"/>
</dbReference>
<dbReference type="OrthoDB" id="9763014at2"/>
<dbReference type="InterPro" id="IPR031680">
    <property type="entry name" value="Hepar_II_III_N"/>
</dbReference>
<dbReference type="EMBL" id="AYLO01000148">
    <property type="protein sequence ID" value="ESS67574.1"/>
    <property type="molecule type" value="Genomic_DNA"/>
</dbReference>
<keyword evidence="2" id="KW-0732">Signal</keyword>
<reference evidence="7 8" key="1">
    <citation type="journal article" date="2013" name="Genome Announc.">
        <title>Draft Genome Sequence of the Methanotrophic Gammaproteobacterium Methyloglobulus morosus DSM 22980 Strain KoM1.</title>
        <authorList>
            <person name="Poehlein A."/>
            <person name="Deutzmann J.S."/>
            <person name="Daniel R."/>
            <person name="Simeonova D.D."/>
        </authorList>
    </citation>
    <scope>NUCLEOTIDE SEQUENCE [LARGE SCALE GENOMIC DNA]</scope>
    <source>
        <strain evidence="7 8">KoM1</strain>
    </source>
</reference>
<dbReference type="PANTHER" id="PTHR39210">
    <property type="entry name" value="HEPARIN-SULFATE LYASE"/>
    <property type="match status" value="1"/>
</dbReference>
<protein>
    <submittedName>
        <fullName evidence="7">Heparinase II/III-like protein</fullName>
    </submittedName>
</protein>
<accession>V5BIK3</accession>
<gene>
    <name evidence="7" type="ORF">MGMO_162c00040</name>
</gene>
<dbReference type="SUPFAM" id="SSF48230">
    <property type="entry name" value="Chondroitin AC/alginate lyase"/>
    <property type="match status" value="1"/>
</dbReference>
<evidence type="ECO:0000256" key="2">
    <source>
        <dbReference type="ARBA" id="ARBA00022729"/>
    </source>
</evidence>
<dbReference type="InterPro" id="IPR012480">
    <property type="entry name" value="Hepar_II_III_C"/>
</dbReference>
<dbReference type="eggNOG" id="COG5434">
    <property type="taxonomic scope" value="Bacteria"/>
</dbReference>
<dbReference type="Pfam" id="PF07940">
    <property type="entry name" value="Hepar_II_III_C"/>
    <property type="match status" value="1"/>
</dbReference>
<feature type="domain" description="Heparinase II/III-like C-terminal" evidence="5">
    <location>
        <begin position="334"/>
        <end position="556"/>
    </location>
</feature>
<keyword evidence="3" id="KW-0574">Periplasm</keyword>
<dbReference type="Gene3D" id="2.70.98.70">
    <property type="match status" value="1"/>
</dbReference>